<feature type="active site" description="Charge relay system" evidence="3">
    <location>
        <position position="143"/>
    </location>
</feature>
<dbReference type="PIRSF" id="PIRSF001221">
    <property type="entry name" value="Amidase_fungi"/>
    <property type="match status" value="1"/>
</dbReference>
<dbReference type="Gene3D" id="3.90.1300.10">
    <property type="entry name" value="Amidase signature (AS) domain"/>
    <property type="match status" value="1"/>
</dbReference>
<accession>A0A427Y313</accession>
<feature type="active site" description="Acyl-ester intermediate" evidence="3">
    <location>
        <position position="242"/>
    </location>
</feature>
<evidence type="ECO:0000256" key="2">
    <source>
        <dbReference type="ARBA" id="ARBA00022801"/>
    </source>
</evidence>
<dbReference type="OrthoDB" id="6428749at2759"/>
<name>A0A427Y313_9TREE</name>
<proteinExistence type="inferred from homology"/>
<dbReference type="SUPFAM" id="SSF75304">
    <property type="entry name" value="Amidase signature (AS) enzymes"/>
    <property type="match status" value="1"/>
</dbReference>
<dbReference type="InterPro" id="IPR023631">
    <property type="entry name" value="Amidase_dom"/>
</dbReference>
<comment type="similarity">
    <text evidence="1">Belongs to the amidase family.</text>
</comment>
<dbReference type="Pfam" id="PF01425">
    <property type="entry name" value="Amidase"/>
    <property type="match status" value="1"/>
</dbReference>
<dbReference type="EMBL" id="RSCD01000020">
    <property type="protein sequence ID" value="RSH85355.1"/>
    <property type="molecule type" value="Genomic_DNA"/>
</dbReference>
<dbReference type="PANTHER" id="PTHR46072:SF4">
    <property type="entry name" value="AMIDASE C550.07-RELATED"/>
    <property type="match status" value="1"/>
</dbReference>
<feature type="active site" description="Charge relay system" evidence="3">
    <location>
        <position position="218"/>
    </location>
</feature>
<evidence type="ECO:0000256" key="3">
    <source>
        <dbReference type="PIRSR" id="PIRSR001221-1"/>
    </source>
</evidence>
<dbReference type="InterPro" id="IPR036928">
    <property type="entry name" value="AS_sf"/>
</dbReference>
<reference evidence="5 6" key="1">
    <citation type="submission" date="2018-11" db="EMBL/GenBank/DDBJ databases">
        <title>Genome sequence of Saitozyma podzolica DSM 27192.</title>
        <authorList>
            <person name="Aliyu H."/>
            <person name="Gorte O."/>
            <person name="Ochsenreither K."/>
        </authorList>
    </citation>
    <scope>NUCLEOTIDE SEQUENCE [LARGE SCALE GENOMIC DNA]</scope>
    <source>
        <strain evidence="5 6">DSM 27192</strain>
    </source>
</reference>
<protein>
    <recommendedName>
        <fullName evidence="4">Amidase domain-containing protein</fullName>
    </recommendedName>
</protein>
<dbReference type="AlphaFoldDB" id="A0A427Y313"/>
<evidence type="ECO:0000313" key="5">
    <source>
        <dbReference type="EMBL" id="RSH85355.1"/>
    </source>
</evidence>
<organism evidence="5 6">
    <name type="scientific">Saitozyma podzolica</name>
    <dbReference type="NCBI Taxonomy" id="1890683"/>
    <lineage>
        <taxon>Eukaryota</taxon>
        <taxon>Fungi</taxon>
        <taxon>Dikarya</taxon>
        <taxon>Basidiomycota</taxon>
        <taxon>Agaricomycotina</taxon>
        <taxon>Tremellomycetes</taxon>
        <taxon>Tremellales</taxon>
        <taxon>Trimorphomycetaceae</taxon>
        <taxon>Saitozyma</taxon>
    </lineage>
</organism>
<evidence type="ECO:0000256" key="1">
    <source>
        <dbReference type="ARBA" id="ARBA00009199"/>
    </source>
</evidence>
<dbReference type="STRING" id="1890683.A0A427Y313"/>
<evidence type="ECO:0000313" key="6">
    <source>
        <dbReference type="Proteomes" id="UP000279259"/>
    </source>
</evidence>
<dbReference type="GO" id="GO:0016787">
    <property type="term" value="F:hydrolase activity"/>
    <property type="evidence" value="ECO:0007669"/>
    <property type="project" value="UniProtKB-KW"/>
</dbReference>
<dbReference type="Proteomes" id="UP000279259">
    <property type="component" value="Unassembled WGS sequence"/>
</dbReference>
<comment type="caution">
    <text evidence="5">The sequence shown here is derived from an EMBL/GenBank/DDBJ whole genome shotgun (WGS) entry which is preliminary data.</text>
</comment>
<dbReference type="PANTHER" id="PTHR46072">
    <property type="entry name" value="AMIDASE-RELATED-RELATED"/>
    <property type="match status" value="1"/>
</dbReference>
<evidence type="ECO:0000259" key="4">
    <source>
        <dbReference type="Pfam" id="PF01425"/>
    </source>
</evidence>
<sequence>MVAAISPEFIWPDLAYEARAKVLASIPEYARIDVDYWKAKYPKGSDVRAVAAECGIMTLRELEITDMANDATTILENIKNKEWTSEEVTLAFGKRACIAHQMTSCLADIFLEEGLARARELDAYYTKTGKIVGPLHGLPFSIKEHYKMKGHVSTVSILARLDSPAEPAHSSLNQLLYDAGAVFYVRTNMPQSGMQLETNSFWGETTNPWNTALTPGGSSGGCTSLLAFGGSPMSLGGDIGGSLRCPASHTGLWTLKCNTQRVPRESQAVPVMPGNDGLIGSNGPLARSLRDVHLFMNVVLGTQPWLREQSLVPLPWRKPTLALANRRLRIGIIQHDGVVLPQPPTRRALNAMIQALRKDGRFELVDFAPLNHAQGIKLAHQLYYTDAGATFRAAMKKGAEPLLPLSEWVISLPQIHKHSILEYWELVACRDAFRAAYLEHFNSYNVDAILCPTTYGPAAPLGTSSTWSYTCIWNLLDYPGASFPTGFVANPAVDVKDAPREYMSEDDRYVSEIYDPALVSNAPLGLQLVGRRFHEENLMYILGEISTLLPLQA</sequence>
<keyword evidence="2" id="KW-0378">Hydrolase</keyword>
<gene>
    <name evidence="5" type="ORF">EHS25_004751</name>
</gene>
<feature type="domain" description="Amidase" evidence="4">
    <location>
        <begin position="87"/>
        <end position="538"/>
    </location>
</feature>
<keyword evidence="6" id="KW-1185">Reference proteome</keyword>